<dbReference type="PROSITE" id="PS51969">
    <property type="entry name" value="CBM39"/>
    <property type="match status" value="1"/>
</dbReference>
<gene>
    <name evidence="3" type="ORF">AWZ03_014748</name>
</gene>
<keyword evidence="1" id="KW-0472">Membrane</keyword>
<dbReference type="EMBL" id="LSRL02001841">
    <property type="protein sequence ID" value="TDG38829.1"/>
    <property type="molecule type" value="Genomic_DNA"/>
</dbReference>
<keyword evidence="1" id="KW-0812">Transmembrane</keyword>
<dbReference type="Pfam" id="PF15886">
    <property type="entry name" value="CBM39"/>
    <property type="match status" value="1"/>
</dbReference>
<dbReference type="GO" id="GO:0030246">
    <property type="term" value="F:carbohydrate binding"/>
    <property type="evidence" value="ECO:0007669"/>
    <property type="project" value="InterPro"/>
</dbReference>
<feature type="domain" description="CBM39" evidence="2">
    <location>
        <begin position="29"/>
        <end position="79"/>
    </location>
</feature>
<protein>
    <recommendedName>
        <fullName evidence="2">CBM39 domain-containing protein</fullName>
    </recommendedName>
</protein>
<dbReference type="Gene3D" id="2.60.40.2140">
    <property type="entry name" value="Beta-1,3-glucan-recognition protein, N-terminal domain"/>
    <property type="match status" value="1"/>
</dbReference>
<sequence length="79" mass="8776">MKSSKKLLTDKLLVLLVVLYSSIVGMCAYKVPAVKVDPLINGFRVSIADDHDIKSVAFNVNRNRNFTGFEEGEFTAQVN</sequence>
<evidence type="ECO:0000313" key="3">
    <source>
        <dbReference type="EMBL" id="TDG38829.1"/>
    </source>
</evidence>
<evidence type="ECO:0000259" key="2">
    <source>
        <dbReference type="PROSITE" id="PS51969"/>
    </source>
</evidence>
<proteinExistence type="predicted"/>
<keyword evidence="4" id="KW-1185">Reference proteome</keyword>
<name>A0A484AQE3_DRONA</name>
<accession>A0A484AQE3</accession>
<dbReference type="OrthoDB" id="4781at2759"/>
<keyword evidence="1" id="KW-1133">Transmembrane helix</keyword>
<dbReference type="InterPro" id="IPR043030">
    <property type="entry name" value="BGBP_N_sf"/>
</dbReference>
<reference evidence="3 4" key="1">
    <citation type="journal article" date="2019" name="J. Hered.">
        <title>An Improved Genome Assembly for Drosophila navojoa, the Basal Species in the mojavensis Cluster.</title>
        <authorList>
            <person name="Vanderlinde T."/>
            <person name="Dupim E.G."/>
            <person name="Nazario-Yepiz N.O."/>
            <person name="Carvalho A.B."/>
        </authorList>
    </citation>
    <scope>NUCLEOTIDE SEQUENCE [LARGE SCALE GENOMIC DNA]</scope>
    <source>
        <strain evidence="3">Navoj_Jal97</strain>
        <tissue evidence="3">Whole organism</tissue>
    </source>
</reference>
<dbReference type="Proteomes" id="UP000295192">
    <property type="component" value="Unassembled WGS sequence"/>
</dbReference>
<organism evidence="3 4">
    <name type="scientific">Drosophila navojoa</name>
    <name type="common">Fruit fly</name>
    <dbReference type="NCBI Taxonomy" id="7232"/>
    <lineage>
        <taxon>Eukaryota</taxon>
        <taxon>Metazoa</taxon>
        <taxon>Ecdysozoa</taxon>
        <taxon>Arthropoda</taxon>
        <taxon>Hexapoda</taxon>
        <taxon>Insecta</taxon>
        <taxon>Pterygota</taxon>
        <taxon>Neoptera</taxon>
        <taxon>Endopterygota</taxon>
        <taxon>Diptera</taxon>
        <taxon>Brachycera</taxon>
        <taxon>Muscomorpha</taxon>
        <taxon>Ephydroidea</taxon>
        <taxon>Drosophilidae</taxon>
        <taxon>Drosophila</taxon>
    </lineage>
</organism>
<dbReference type="STRING" id="7232.A0A484AQE3"/>
<comment type="caution">
    <text evidence="3">The sequence shown here is derived from an EMBL/GenBank/DDBJ whole genome shotgun (WGS) entry which is preliminary data.</text>
</comment>
<feature type="transmembrane region" description="Helical" evidence="1">
    <location>
        <begin position="12"/>
        <end position="31"/>
    </location>
</feature>
<dbReference type="InterPro" id="IPR031756">
    <property type="entry name" value="BGBP_N"/>
</dbReference>
<evidence type="ECO:0000313" key="4">
    <source>
        <dbReference type="Proteomes" id="UP000295192"/>
    </source>
</evidence>
<evidence type="ECO:0000256" key="1">
    <source>
        <dbReference type="SAM" id="Phobius"/>
    </source>
</evidence>
<dbReference type="AlphaFoldDB" id="A0A484AQE3"/>